<dbReference type="GO" id="GO:0005524">
    <property type="term" value="F:ATP binding"/>
    <property type="evidence" value="ECO:0007669"/>
    <property type="project" value="InterPro"/>
</dbReference>
<dbReference type="EMBL" id="QFYS01000001">
    <property type="protein sequence ID" value="RAK68846.1"/>
    <property type="molecule type" value="Genomic_DNA"/>
</dbReference>
<dbReference type="AlphaFoldDB" id="A0A328BS62"/>
<accession>A0A328BS62</accession>
<gene>
    <name evidence="2" type="ORF">DJ019_02190</name>
</gene>
<sequence>MDDWLARFLAQERLPEGFLRTFEDVVWPLADRACDWRSDFGRTAVVGLCGAQGSGKTTIAAATVNLLAKRGLKAVALSLDDFYLGREARAWLAGKVHRLLQVRGPPGTHDVALACSILDHLRQAGETPLPEFDKATDERVSKGQWRIVEGPVDVIILEGWCVGARPEPPERLRRPINPLEQRDDPTGAWRGYVNRQLGEAYQALFGRLDRLVLLEAPSWDVVRGWRTEQEAKLRGRGGGGMTDAEIGRFVQHYERLTRWILEEMPSRADWVVKLNPDRTPVPMTLES</sequence>
<evidence type="ECO:0000313" key="3">
    <source>
        <dbReference type="Proteomes" id="UP000249524"/>
    </source>
</evidence>
<dbReference type="Proteomes" id="UP000249524">
    <property type="component" value="Unassembled WGS sequence"/>
</dbReference>
<dbReference type="RefSeq" id="WP_111274338.1">
    <property type="nucleotide sequence ID" value="NZ_QFYS01000001.1"/>
</dbReference>
<dbReference type="InterPro" id="IPR006083">
    <property type="entry name" value="PRK/URK"/>
</dbReference>
<evidence type="ECO:0000259" key="1">
    <source>
        <dbReference type="Pfam" id="PF00485"/>
    </source>
</evidence>
<organism evidence="2 3">
    <name type="scientific">Phenylobacterium kunshanense</name>
    <dbReference type="NCBI Taxonomy" id="1445034"/>
    <lineage>
        <taxon>Bacteria</taxon>
        <taxon>Pseudomonadati</taxon>
        <taxon>Pseudomonadota</taxon>
        <taxon>Alphaproteobacteria</taxon>
        <taxon>Caulobacterales</taxon>
        <taxon>Caulobacteraceae</taxon>
        <taxon>Phenylobacterium</taxon>
    </lineage>
</organism>
<name>A0A328BS62_9CAUL</name>
<dbReference type="SUPFAM" id="SSF52540">
    <property type="entry name" value="P-loop containing nucleoside triphosphate hydrolases"/>
    <property type="match status" value="1"/>
</dbReference>
<comment type="caution">
    <text evidence="2">The sequence shown here is derived from an EMBL/GenBank/DDBJ whole genome shotgun (WGS) entry which is preliminary data.</text>
</comment>
<dbReference type="OrthoDB" id="455474at2"/>
<protein>
    <submittedName>
        <fullName evidence="2">Kinase</fullName>
    </submittedName>
</protein>
<dbReference type="InterPro" id="IPR027417">
    <property type="entry name" value="P-loop_NTPase"/>
</dbReference>
<dbReference type="Gene3D" id="3.40.50.300">
    <property type="entry name" value="P-loop containing nucleotide triphosphate hydrolases"/>
    <property type="match status" value="1"/>
</dbReference>
<proteinExistence type="predicted"/>
<evidence type="ECO:0000313" key="2">
    <source>
        <dbReference type="EMBL" id="RAK68846.1"/>
    </source>
</evidence>
<dbReference type="GO" id="GO:0016301">
    <property type="term" value="F:kinase activity"/>
    <property type="evidence" value="ECO:0007669"/>
    <property type="project" value="UniProtKB-KW"/>
</dbReference>
<dbReference type="PANTHER" id="PTHR10285">
    <property type="entry name" value="URIDINE KINASE"/>
    <property type="match status" value="1"/>
</dbReference>
<keyword evidence="2" id="KW-0808">Transferase</keyword>
<keyword evidence="2" id="KW-0418">Kinase</keyword>
<feature type="domain" description="Phosphoribulokinase/uridine kinase" evidence="1">
    <location>
        <begin position="45"/>
        <end position="159"/>
    </location>
</feature>
<reference evidence="2 3" key="1">
    <citation type="submission" date="2018-05" db="EMBL/GenBank/DDBJ databases">
        <authorList>
            <person name="Lanie J.A."/>
            <person name="Ng W.-L."/>
            <person name="Kazmierczak K.M."/>
            <person name="Andrzejewski T.M."/>
            <person name="Davidsen T.M."/>
            <person name="Wayne K.J."/>
            <person name="Tettelin H."/>
            <person name="Glass J.I."/>
            <person name="Rusch D."/>
            <person name="Podicherti R."/>
            <person name="Tsui H.-C.T."/>
            <person name="Winkler M.E."/>
        </authorList>
    </citation>
    <scope>NUCLEOTIDE SEQUENCE [LARGE SCALE GENOMIC DNA]</scope>
    <source>
        <strain evidence="2 3">BUT-10</strain>
    </source>
</reference>
<keyword evidence="3" id="KW-1185">Reference proteome</keyword>
<dbReference type="Pfam" id="PF00485">
    <property type="entry name" value="PRK"/>
    <property type="match status" value="1"/>
</dbReference>